<accession>A0A174FLV0</accession>
<dbReference type="GO" id="GO:0000272">
    <property type="term" value="P:polysaccharide catabolic process"/>
    <property type="evidence" value="ECO:0007669"/>
    <property type="project" value="InterPro"/>
</dbReference>
<dbReference type="InterPro" id="IPR002102">
    <property type="entry name" value="Cohesin_dom"/>
</dbReference>
<feature type="domain" description="Cohesin" evidence="4">
    <location>
        <begin position="43"/>
        <end position="151"/>
    </location>
</feature>
<name>A0A174FLV0_9FIRM</name>
<evidence type="ECO:0000256" key="2">
    <source>
        <dbReference type="SAM" id="Phobius"/>
    </source>
</evidence>
<evidence type="ECO:0000313" key="5">
    <source>
        <dbReference type="EMBL" id="CUO51232.1"/>
    </source>
</evidence>
<feature type="compositionally biased region" description="Polar residues" evidence="1">
    <location>
        <begin position="199"/>
        <end position="223"/>
    </location>
</feature>
<proteinExistence type="predicted"/>
<dbReference type="AlphaFoldDB" id="A0A174FLV0"/>
<feature type="chain" id="PRO_5008021796" description="Cohesin domain-containing protein" evidence="3">
    <location>
        <begin position="28"/>
        <end position="309"/>
    </location>
</feature>
<evidence type="ECO:0000259" key="4">
    <source>
        <dbReference type="Pfam" id="PF00963"/>
    </source>
</evidence>
<organism evidence="5 6">
    <name type="scientific">Agathobacter rectalis</name>
    <dbReference type="NCBI Taxonomy" id="39491"/>
    <lineage>
        <taxon>Bacteria</taxon>
        <taxon>Bacillati</taxon>
        <taxon>Bacillota</taxon>
        <taxon>Clostridia</taxon>
        <taxon>Lachnospirales</taxon>
        <taxon>Lachnospiraceae</taxon>
        <taxon>Agathobacter</taxon>
    </lineage>
</organism>
<evidence type="ECO:0000256" key="1">
    <source>
        <dbReference type="SAM" id="MobiDB-lite"/>
    </source>
</evidence>
<dbReference type="Gene3D" id="2.60.40.680">
    <property type="match status" value="1"/>
</dbReference>
<evidence type="ECO:0000313" key="6">
    <source>
        <dbReference type="Proteomes" id="UP000095384"/>
    </source>
</evidence>
<keyword evidence="2" id="KW-1133">Transmembrane helix</keyword>
<sequence>MKKIIKKAICFICAILFFQSGSIPTYADESAAFYVQTAAALSDGMIRVSVYLKDADNLAGIDAELFFDSTKVSFEGSSLGKAFSSSYADINYDKDNSKVHYVMLYPDGVSGDGIMMTVDFKLLGTDKSYQPELKINSLIDSSNEMNEIPYSIKYQQADGNWSDNTDQSGNIADKKIIADTLKEYGSKEDKKTEGKPSKDTVSVDSNNNLNGSTAEYGDSQTDVAEQPREAVTDSENTEAVEQNVTESNTESSTEVLASDKKAPVNKKVVESKKTKGKRGDYAVYIIVALLIICVIAAGVIAKIKNRIMK</sequence>
<dbReference type="Proteomes" id="UP000095384">
    <property type="component" value="Unassembled WGS sequence"/>
</dbReference>
<dbReference type="Pfam" id="PF00963">
    <property type="entry name" value="Cohesin"/>
    <property type="match status" value="1"/>
</dbReference>
<feature type="compositionally biased region" description="Polar residues" evidence="1">
    <location>
        <begin position="233"/>
        <end position="255"/>
    </location>
</feature>
<dbReference type="GO" id="GO:0030246">
    <property type="term" value="F:carbohydrate binding"/>
    <property type="evidence" value="ECO:0007669"/>
    <property type="project" value="InterPro"/>
</dbReference>
<gene>
    <name evidence="5" type="ORF">ERS852417_02474</name>
</gene>
<keyword evidence="3" id="KW-0732">Signal</keyword>
<keyword evidence="2" id="KW-0472">Membrane</keyword>
<dbReference type="EMBL" id="CYYW01000020">
    <property type="protein sequence ID" value="CUO51232.1"/>
    <property type="molecule type" value="Genomic_DNA"/>
</dbReference>
<dbReference type="InterPro" id="IPR008965">
    <property type="entry name" value="CBM2/CBM3_carb-bd_dom_sf"/>
</dbReference>
<feature type="transmembrane region" description="Helical" evidence="2">
    <location>
        <begin position="281"/>
        <end position="301"/>
    </location>
</feature>
<evidence type="ECO:0000256" key="3">
    <source>
        <dbReference type="SAM" id="SignalP"/>
    </source>
</evidence>
<dbReference type="RefSeq" id="WP_055224892.1">
    <property type="nucleotide sequence ID" value="NZ_CYYW01000020.1"/>
</dbReference>
<reference evidence="5 6" key="1">
    <citation type="submission" date="2015-09" db="EMBL/GenBank/DDBJ databases">
        <authorList>
            <consortium name="Pathogen Informatics"/>
        </authorList>
    </citation>
    <scope>NUCLEOTIDE SEQUENCE [LARGE SCALE GENOMIC DNA]</scope>
    <source>
        <strain evidence="5 6">2789STDY5608860</strain>
    </source>
</reference>
<dbReference type="SUPFAM" id="SSF49384">
    <property type="entry name" value="Carbohydrate-binding domain"/>
    <property type="match status" value="1"/>
</dbReference>
<keyword evidence="2" id="KW-0812">Transmembrane</keyword>
<feature type="region of interest" description="Disordered" evidence="1">
    <location>
        <begin position="186"/>
        <end position="258"/>
    </location>
</feature>
<feature type="signal peptide" evidence="3">
    <location>
        <begin position="1"/>
        <end position="27"/>
    </location>
</feature>
<feature type="compositionally biased region" description="Basic and acidic residues" evidence="1">
    <location>
        <begin position="186"/>
        <end position="198"/>
    </location>
</feature>
<dbReference type="CDD" id="cd08547">
    <property type="entry name" value="Type_II_cohesin"/>
    <property type="match status" value="1"/>
</dbReference>
<protein>
    <recommendedName>
        <fullName evidence="4">Cohesin domain-containing protein</fullName>
    </recommendedName>
</protein>